<dbReference type="Proteomes" id="UP000007148">
    <property type="component" value="Unassembled WGS sequence"/>
</dbReference>
<protein>
    <submittedName>
        <fullName evidence="3">Uncharacterized protein</fullName>
    </submittedName>
</protein>
<keyword evidence="2" id="KW-1133">Transmembrane helix</keyword>
<dbReference type="EMBL" id="CAFZ01000669">
    <property type="protein sequence ID" value="CCA76255.1"/>
    <property type="molecule type" value="Genomic_DNA"/>
</dbReference>
<feature type="region of interest" description="Disordered" evidence="1">
    <location>
        <begin position="154"/>
        <end position="176"/>
    </location>
</feature>
<evidence type="ECO:0000256" key="1">
    <source>
        <dbReference type="SAM" id="MobiDB-lite"/>
    </source>
</evidence>
<evidence type="ECO:0000313" key="4">
    <source>
        <dbReference type="Proteomes" id="UP000007148"/>
    </source>
</evidence>
<comment type="caution">
    <text evidence="3">The sequence shown here is derived from an EMBL/GenBank/DDBJ whole genome shotgun (WGS) entry which is preliminary data.</text>
</comment>
<reference evidence="3 4" key="1">
    <citation type="journal article" date="2011" name="PLoS Pathog.">
        <title>Endophytic Life Strategies Decoded by Genome and Transcriptome Analyses of the Mutualistic Root Symbiont Piriformospora indica.</title>
        <authorList>
            <person name="Zuccaro A."/>
            <person name="Lahrmann U."/>
            <person name="Guldener U."/>
            <person name="Langen G."/>
            <person name="Pfiffi S."/>
            <person name="Biedenkopf D."/>
            <person name="Wong P."/>
            <person name="Samans B."/>
            <person name="Grimm C."/>
            <person name="Basiewicz M."/>
            <person name="Murat C."/>
            <person name="Martin F."/>
            <person name="Kogel K.H."/>
        </authorList>
    </citation>
    <scope>NUCLEOTIDE SEQUENCE [LARGE SCALE GENOMIC DNA]</scope>
    <source>
        <strain evidence="3 4">DSM 11827</strain>
    </source>
</reference>
<proteinExistence type="predicted"/>
<keyword evidence="4" id="KW-1185">Reference proteome</keyword>
<accession>G4TY62</accession>
<gene>
    <name evidence="3" type="ORF">PIIN_10250</name>
</gene>
<feature type="transmembrane region" description="Helical" evidence="2">
    <location>
        <begin position="34"/>
        <end position="54"/>
    </location>
</feature>
<evidence type="ECO:0000313" key="3">
    <source>
        <dbReference type="EMBL" id="CCA76255.1"/>
    </source>
</evidence>
<organism evidence="3 4">
    <name type="scientific">Serendipita indica (strain DSM 11827)</name>
    <name type="common">Root endophyte fungus</name>
    <name type="synonym">Piriformospora indica</name>
    <dbReference type="NCBI Taxonomy" id="1109443"/>
    <lineage>
        <taxon>Eukaryota</taxon>
        <taxon>Fungi</taxon>
        <taxon>Dikarya</taxon>
        <taxon>Basidiomycota</taxon>
        <taxon>Agaricomycotina</taxon>
        <taxon>Agaricomycetes</taxon>
        <taxon>Sebacinales</taxon>
        <taxon>Serendipitaceae</taxon>
        <taxon>Serendipita</taxon>
    </lineage>
</organism>
<keyword evidence="2" id="KW-0472">Membrane</keyword>
<keyword evidence="2" id="KW-0812">Transmembrane</keyword>
<dbReference type="HOGENOM" id="CLU_1525758_0_0_1"/>
<evidence type="ECO:0000256" key="2">
    <source>
        <dbReference type="SAM" id="Phobius"/>
    </source>
</evidence>
<dbReference type="InParanoid" id="G4TY62"/>
<name>G4TY62_SERID</name>
<dbReference type="AlphaFoldDB" id="G4TY62"/>
<sequence>MSISLGLRLALLTSRLKPVSMVIIHVQQFFLQRFASILFSPTSGTAIVIVLLSASFQVSLHARRDFGSDNDVPQAPASDNFTPEITPSVLSSTTDVDRRFAIKATGKRQTTWSEDQVFVYQGISVADTETNRARRPNLESISFCRKARRTVTLKAGNAQARSSTSLPANRVYPKAA</sequence>